<dbReference type="Proteomes" id="UP000027195">
    <property type="component" value="Unassembled WGS sequence"/>
</dbReference>
<dbReference type="AlphaFoldDB" id="A0A067MAU3"/>
<gene>
    <name evidence="2" type="ORF">BOTBODRAFT_118235</name>
</gene>
<feature type="region of interest" description="Disordered" evidence="1">
    <location>
        <begin position="209"/>
        <end position="236"/>
    </location>
</feature>
<accession>A0A067MAU3</accession>
<evidence type="ECO:0000313" key="3">
    <source>
        <dbReference type="Proteomes" id="UP000027195"/>
    </source>
</evidence>
<dbReference type="OrthoDB" id="3360715at2759"/>
<feature type="compositionally biased region" description="Polar residues" evidence="1">
    <location>
        <begin position="170"/>
        <end position="185"/>
    </location>
</feature>
<dbReference type="STRING" id="930990.A0A067MAU3"/>
<dbReference type="EMBL" id="KL198087">
    <property type="protein sequence ID" value="KDQ08726.1"/>
    <property type="molecule type" value="Genomic_DNA"/>
</dbReference>
<evidence type="ECO:0000256" key="1">
    <source>
        <dbReference type="SAM" id="MobiDB-lite"/>
    </source>
</evidence>
<feature type="region of interest" description="Disordered" evidence="1">
    <location>
        <begin position="169"/>
        <end position="191"/>
    </location>
</feature>
<name>A0A067MAU3_BOTB1</name>
<reference evidence="3" key="1">
    <citation type="journal article" date="2014" name="Proc. Natl. Acad. Sci. U.S.A.">
        <title>Extensive sampling of basidiomycete genomes demonstrates inadequacy of the white-rot/brown-rot paradigm for wood decay fungi.</title>
        <authorList>
            <person name="Riley R."/>
            <person name="Salamov A.A."/>
            <person name="Brown D.W."/>
            <person name="Nagy L.G."/>
            <person name="Floudas D."/>
            <person name="Held B.W."/>
            <person name="Levasseur A."/>
            <person name="Lombard V."/>
            <person name="Morin E."/>
            <person name="Otillar R."/>
            <person name="Lindquist E.A."/>
            <person name="Sun H."/>
            <person name="LaButti K.M."/>
            <person name="Schmutz J."/>
            <person name="Jabbour D."/>
            <person name="Luo H."/>
            <person name="Baker S.E."/>
            <person name="Pisabarro A.G."/>
            <person name="Walton J.D."/>
            <person name="Blanchette R.A."/>
            <person name="Henrissat B."/>
            <person name="Martin F."/>
            <person name="Cullen D."/>
            <person name="Hibbett D.S."/>
            <person name="Grigoriev I.V."/>
        </authorList>
    </citation>
    <scope>NUCLEOTIDE SEQUENCE [LARGE SCALE GENOMIC DNA]</scope>
    <source>
        <strain evidence="3">FD-172 SS1</strain>
    </source>
</reference>
<keyword evidence="3" id="KW-1185">Reference proteome</keyword>
<sequence length="427" mass="46215">MDERLSEQDVQDGFHAFLTNALAQAKVERLLDPETLASAEADLMICGPALCLYFAALRSVTSPPSVPMPRREKMRGAPPLVLAAHTCPAQFAPYFAIWAKTVPDIQSLVPEHQHDLARIICNHPPISSPPNSALPRIAADLRAVAIEISQRRTFQDRYADDLQAALNAGEASTVNGRPGTPNNPRKATFVPPPMYDDGTGGDTTLLSPVSATFPRPNGLPRTSSNSSSRSTSPSFLTTSPTIVAIRETLYAALADVLTSTPSLRPLLASDPPRAYFNAVALAILDVALQSVVHVPDEGSFVRGVLGKDIVLADCPAELKPFFRELVSISHRAAEIGEEDDQRLIRKLERGSTNIPEPRMERLRRMLERGVGYAAMEEAERTGRSASPEGTVMQLANRVNALALGMSKLAAFRERQDVVFKVLAGAAQ</sequence>
<feature type="compositionally biased region" description="Low complexity" evidence="1">
    <location>
        <begin position="219"/>
        <end position="236"/>
    </location>
</feature>
<organism evidence="2 3">
    <name type="scientific">Botryobasidium botryosum (strain FD-172 SS1)</name>
    <dbReference type="NCBI Taxonomy" id="930990"/>
    <lineage>
        <taxon>Eukaryota</taxon>
        <taxon>Fungi</taxon>
        <taxon>Dikarya</taxon>
        <taxon>Basidiomycota</taxon>
        <taxon>Agaricomycotina</taxon>
        <taxon>Agaricomycetes</taxon>
        <taxon>Cantharellales</taxon>
        <taxon>Botryobasidiaceae</taxon>
        <taxon>Botryobasidium</taxon>
    </lineage>
</organism>
<dbReference type="HOGENOM" id="CLU_025806_0_0_1"/>
<dbReference type="InParanoid" id="A0A067MAU3"/>
<protein>
    <submittedName>
        <fullName evidence="2">Uncharacterized protein</fullName>
    </submittedName>
</protein>
<proteinExistence type="predicted"/>
<evidence type="ECO:0000313" key="2">
    <source>
        <dbReference type="EMBL" id="KDQ08726.1"/>
    </source>
</evidence>